<dbReference type="EMBL" id="JAGHQL010000016">
    <property type="protein sequence ID" value="KAH0544597.1"/>
    <property type="molecule type" value="Genomic_DNA"/>
</dbReference>
<dbReference type="OrthoDB" id="1919336at2759"/>
<keyword evidence="1" id="KW-0805">Transcription regulation</keyword>
<evidence type="ECO:0000256" key="2">
    <source>
        <dbReference type="ARBA" id="ARBA00023163"/>
    </source>
</evidence>
<dbReference type="Proteomes" id="UP000698800">
    <property type="component" value="Unassembled WGS sequence"/>
</dbReference>
<feature type="region of interest" description="Disordered" evidence="4">
    <location>
        <begin position="604"/>
        <end position="624"/>
    </location>
</feature>
<dbReference type="GO" id="GO:0000435">
    <property type="term" value="P:positive regulation of transcription from RNA polymerase II promoter by galactose"/>
    <property type="evidence" value="ECO:0007669"/>
    <property type="project" value="TreeGrafter"/>
</dbReference>
<comment type="caution">
    <text evidence="5">The sequence shown here is derived from an EMBL/GenBank/DDBJ whole genome shotgun (WGS) entry which is preliminary data.</text>
</comment>
<dbReference type="CDD" id="cd12148">
    <property type="entry name" value="fungal_TF_MHR"/>
    <property type="match status" value="1"/>
</dbReference>
<accession>A0A9P8IF31</accession>
<evidence type="ECO:0000256" key="4">
    <source>
        <dbReference type="SAM" id="MobiDB-lite"/>
    </source>
</evidence>
<reference evidence="5" key="1">
    <citation type="submission" date="2021-03" db="EMBL/GenBank/DDBJ databases">
        <title>Comparative genomics and phylogenomic investigation of the class Geoglossomycetes provide insights into ecological specialization and systematics.</title>
        <authorList>
            <person name="Melie T."/>
            <person name="Pirro S."/>
            <person name="Miller A.N."/>
            <person name="Quandt A."/>
        </authorList>
    </citation>
    <scope>NUCLEOTIDE SEQUENCE</scope>
    <source>
        <strain evidence="5">GBOQ0MN5Z8</strain>
    </source>
</reference>
<dbReference type="InterPro" id="IPR051127">
    <property type="entry name" value="Fungal_SecMet_Regulators"/>
</dbReference>
<organism evidence="5 6">
    <name type="scientific">Glutinoglossum americanum</name>
    <dbReference type="NCBI Taxonomy" id="1670608"/>
    <lineage>
        <taxon>Eukaryota</taxon>
        <taxon>Fungi</taxon>
        <taxon>Dikarya</taxon>
        <taxon>Ascomycota</taxon>
        <taxon>Pezizomycotina</taxon>
        <taxon>Geoglossomycetes</taxon>
        <taxon>Geoglossales</taxon>
        <taxon>Geoglossaceae</taxon>
        <taxon>Glutinoglossum</taxon>
    </lineage>
</organism>
<evidence type="ECO:0008006" key="7">
    <source>
        <dbReference type="Google" id="ProtNLM"/>
    </source>
</evidence>
<keyword evidence="2" id="KW-0804">Transcription</keyword>
<evidence type="ECO:0000256" key="1">
    <source>
        <dbReference type="ARBA" id="ARBA00023015"/>
    </source>
</evidence>
<protein>
    <recommendedName>
        <fullName evidence="7">Transcription factor domain-containing protein</fullName>
    </recommendedName>
</protein>
<feature type="region of interest" description="Disordered" evidence="4">
    <location>
        <begin position="643"/>
        <end position="666"/>
    </location>
</feature>
<keyword evidence="3" id="KW-0539">Nucleus</keyword>
<keyword evidence="6" id="KW-1185">Reference proteome</keyword>
<evidence type="ECO:0000256" key="3">
    <source>
        <dbReference type="ARBA" id="ARBA00023242"/>
    </source>
</evidence>
<dbReference type="GO" id="GO:0005634">
    <property type="term" value="C:nucleus"/>
    <property type="evidence" value="ECO:0007669"/>
    <property type="project" value="TreeGrafter"/>
</dbReference>
<gene>
    <name evidence="5" type="ORF">FGG08_001246</name>
</gene>
<dbReference type="PANTHER" id="PTHR47424">
    <property type="entry name" value="REGULATORY PROTEIN GAL4"/>
    <property type="match status" value="1"/>
</dbReference>
<evidence type="ECO:0000313" key="6">
    <source>
        <dbReference type="Proteomes" id="UP000698800"/>
    </source>
</evidence>
<proteinExistence type="predicted"/>
<name>A0A9P8IF31_9PEZI</name>
<evidence type="ECO:0000313" key="5">
    <source>
        <dbReference type="EMBL" id="KAH0544597.1"/>
    </source>
</evidence>
<dbReference type="GO" id="GO:0000978">
    <property type="term" value="F:RNA polymerase II cis-regulatory region sequence-specific DNA binding"/>
    <property type="evidence" value="ECO:0007669"/>
    <property type="project" value="TreeGrafter"/>
</dbReference>
<sequence length="666" mass="74469">MSANIGISDVVEISHAVTTASLQDLNAITAQNRQDSLIHLSPGPVSPTLSVQTYENLKRQLVEDILSGSSFTGEHRHRLKSLLRDKLDERLEDHSAPIVPLFSSESEPRFASEISFLQLVSNLLNGRSNEPTHSLSSFIDSQEHIPEWQSFLERHPPLEVLTPSSFHTIELARVLVRAFNKLVNAFLPIFSETESESLLDSVYSGLQPPPRSAICQLCMVFALGDQASNQQTRSLSIFWFENGRRYLDEILNDSGEAPLWTFRVYLMVAIYYIGRKRNASRHYVEIAVGLARSHSEIFQVNKEPYLGCTLTILDRYLSIFLGRRCLIPLAEATFYVQGESPMLESSIPQRFARLSLIAGQILEEVYSSLQIRYNTYEGYLQQLDSWAESLPANQGVLLQTGPSGPSRMATREDFEGEGLNTHLAFLTVKILLSRPLLIRSVTEMQGRSDHSSDSATAATGADTPFSIQSAMEYVSISYTHFVDKKLQMGCWFFIHGVFNAFLVVVLQALRQWKLGGDSIGRSGDMDQVQSAITSSITLLEYHSKVNEIASLYLKVARSIGRSLGRFLANKDSEFGQSSGSISELHFPLSQNQNLEFRLPEQQSEMFPQPPTVSEGGPAGLRPNDIEDDFKHFAFSREQELNNWQPLGSGMDESIDPSLLETGQGFP</sequence>
<dbReference type="GO" id="GO:0000981">
    <property type="term" value="F:DNA-binding transcription factor activity, RNA polymerase II-specific"/>
    <property type="evidence" value="ECO:0007669"/>
    <property type="project" value="TreeGrafter"/>
</dbReference>
<dbReference type="PANTHER" id="PTHR47424:SF9">
    <property type="entry name" value="TAH-2"/>
    <property type="match status" value="1"/>
</dbReference>
<dbReference type="AlphaFoldDB" id="A0A9P8IF31"/>